<keyword evidence="2" id="KW-0812">Transmembrane</keyword>
<keyword evidence="2" id="KW-1133">Transmembrane helix</keyword>
<dbReference type="SUPFAM" id="SSF56112">
    <property type="entry name" value="Protein kinase-like (PK-like)"/>
    <property type="match status" value="1"/>
</dbReference>
<dbReference type="GO" id="GO:0005524">
    <property type="term" value="F:ATP binding"/>
    <property type="evidence" value="ECO:0007669"/>
    <property type="project" value="UniProtKB-UniRule"/>
</dbReference>
<accession>A0A2K1LA21</accession>
<dbReference type="PROSITE" id="PS50011">
    <property type="entry name" value="PROTEIN_KINASE_DOM"/>
    <property type="match status" value="1"/>
</dbReference>
<keyword evidence="6" id="KW-1185">Reference proteome</keyword>
<evidence type="ECO:0000256" key="2">
    <source>
        <dbReference type="SAM" id="Phobius"/>
    </source>
</evidence>
<dbReference type="PROSITE" id="PS00107">
    <property type="entry name" value="PROTEIN_KINASE_ATP"/>
    <property type="match status" value="1"/>
</dbReference>
<feature type="domain" description="Protein kinase" evidence="3">
    <location>
        <begin position="260"/>
        <end position="510"/>
    </location>
</feature>
<dbReference type="Pfam" id="PF07714">
    <property type="entry name" value="PK_Tyr_Ser-Thr"/>
    <property type="match status" value="1"/>
</dbReference>
<dbReference type="PANTHER" id="PTHR46146:SF3">
    <property type="entry name" value="SERINE_THREONINE-PROTEIN KINASE-LIKE PROTEIN CCR3-RELATED"/>
    <property type="match status" value="1"/>
</dbReference>
<dbReference type="EnsemblPlants" id="Pp3c1_28510V3.1">
    <property type="protein sequence ID" value="Pp3c1_28510V3.1"/>
    <property type="gene ID" value="Pp3c1_28510"/>
</dbReference>
<dbReference type="Gramene" id="Pp3c1_28510V3.2">
    <property type="protein sequence ID" value="Pp3c1_28510V3.2"/>
    <property type="gene ID" value="Pp3c1_28510"/>
</dbReference>
<gene>
    <name evidence="5" type="primary">LOC112279430</name>
    <name evidence="4" type="ORF">PHYPA_001300</name>
</gene>
<feature type="binding site" evidence="1">
    <location>
        <position position="289"/>
    </location>
    <ligand>
        <name>ATP</name>
        <dbReference type="ChEBI" id="CHEBI:30616"/>
    </ligand>
</feature>
<evidence type="ECO:0000313" key="4">
    <source>
        <dbReference type="EMBL" id="PNR62876.1"/>
    </source>
</evidence>
<dbReference type="EnsemblPlants" id="Pp3c1_28510V3.2">
    <property type="protein sequence ID" value="Pp3c1_28510V3.2"/>
    <property type="gene ID" value="Pp3c1_28510"/>
</dbReference>
<dbReference type="STRING" id="3218.A0A2K1LA21"/>
<protein>
    <recommendedName>
        <fullName evidence="3">Protein kinase domain-containing protein</fullName>
    </recommendedName>
</protein>
<dbReference type="Gramene" id="Pp3c1_28510V3.1">
    <property type="protein sequence ID" value="Pp3c1_28510V3.1"/>
    <property type="gene ID" value="Pp3c1_28510"/>
</dbReference>
<dbReference type="SMART" id="SM00220">
    <property type="entry name" value="S_TKc"/>
    <property type="match status" value="1"/>
</dbReference>
<organism evidence="4">
    <name type="scientific">Physcomitrium patens</name>
    <name type="common">Spreading-leaved earth moss</name>
    <name type="synonym">Physcomitrella patens</name>
    <dbReference type="NCBI Taxonomy" id="3218"/>
    <lineage>
        <taxon>Eukaryota</taxon>
        <taxon>Viridiplantae</taxon>
        <taxon>Streptophyta</taxon>
        <taxon>Embryophyta</taxon>
        <taxon>Bryophyta</taxon>
        <taxon>Bryophytina</taxon>
        <taxon>Bryopsida</taxon>
        <taxon>Funariidae</taxon>
        <taxon>Funariales</taxon>
        <taxon>Funariaceae</taxon>
        <taxon>Physcomitrium</taxon>
    </lineage>
</organism>
<sequence>MPVNSTETFVSIRSINSLVQIYNFGRNSPVETQLKELSCYCNGTYEQITNAVKNPLWTLRSYFGIVARLWLTALNDRPYWTKPYNDSGSLGNVITVVYPAFADNYTLIGVAGIDVLLNELKSIDTSELTSVLLPHALTEPLVKGQPQLPCNFALKANQCNEPGALSDALCLNTDKSGLSFEQRFCNCSGVCSPKVINRKSSLSPALIAGIGVGVGIIVMVAFALFLLLAWRSPSANSKGWESQSVKEYTQKQLAAAMNNWRSYNVIGVGAHGVIFKGKLPDGTPVAIKKPKKDLKQVELDTFSTELEFLSKLNHTHLVRLLGYCKQETILIYDYMENGSLYDLLLKDSTRTKLNWEMKLKIGLGASMGLQYLHEGAAQKTFHGDIKTANILLKRELQAHISDFRLSLWIKNDKDSFLLASQAYGTIGYVDPNFTSSGQVTRASDVYSFGIVLMQLISGKGVVVENRNIKDWARCFEEKEALDKVLDKTLETPEYGVGVLVDVMKLALTCT</sequence>
<reference evidence="4 6" key="2">
    <citation type="journal article" date="2018" name="Plant J.">
        <title>The Physcomitrella patens chromosome-scale assembly reveals moss genome structure and evolution.</title>
        <authorList>
            <person name="Lang D."/>
            <person name="Ullrich K.K."/>
            <person name="Murat F."/>
            <person name="Fuchs J."/>
            <person name="Jenkins J."/>
            <person name="Haas F.B."/>
            <person name="Piednoel M."/>
            <person name="Gundlach H."/>
            <person name="Van Bel M."/>
            <person name="Meyberg R."/>
            <person name="Vives C."/>
            <person name="Morata J."/>
            <person name="Symeonidi A."/>
            <person name="Hiss M."/>
            <person name="Muchero W."/>
            <person name="Kamisugi Y."/>
            <person name="Saleh O."/>
            <person name="Blanc G."/>
            <person name="Decker E.L."/>
            <person name="van Gessel N."/>
            <person name="Grimwood J."/>
            <person name="Hayes R.D."/>
            <person name="Graham S.W."/>
            <person name="Gunter L.E."/>
            <person name="McDaniel S.F."/>
            <person name="Hoernstein S.N.W."/>
            <person name="Larsson A."/>
            <person name="Li F.W."/>
            <person name="Perroud P.F."/>
            <person name="Phillips J."/>
            <person name="Ranjan P."/>
            <person name="Rokshar D.S."/>
            <person name="Rothfels C.J."/>
            <person name="Schneider L."/>
            <person name="Shu S."/>
            <person name="Stevenson D.W."/>
            <person name="Thummler F."/>
            <person name="Tillich M."/>
            <person name="Villarreal Aguilar J.C."/>
            <person name="Widiez T."/>
            <person name="Wong G.K."/>
            <person name="Wymore A."/>
            <person name="Zhang Y."/>
            <person name="Zimmer A.D."/>
            <person name="Quatrano R.S."/>
            <person name="Mayer K.F.X."/>
            <person name="Goodstein D."/>
            <person name="Casacuberta J.M."/>
            <person name="Vandepoele K."/>
            <person name="Reski R."/>
            <person name="Cuming A.C."/>
            <person name="Tuskan G.A."/>
            <person name="Maumus F."/>
            <person name="Salse J."/>
            <person name="Schmutz J."/>
            <person name="Rensing S.A."/>
        </authorList>
    </citation>
    <scope>NUCLEOTIDE SEQUENCE [LARGE SCALE GENOMIC DNA]</scope>
    <source>
        <strain evidence="5 6">cv. Gransden 2004</strain>
    </source>
</reference>
<keyword evidence="1" id="KW-0547">Nucleotide-binding</keyword>
<dbReference type="AlphaFoldDB" id="A0A2K1LA21"/>
<dbReference type="InterPro" id="IPR000719">
    <property type="entry name" value="Prot_kinase_dom"/>
</dbReference>
<feature type="transmembrane region" description="Helical" evidence="2">
    <location>
        <begin position="205"/>
        <end position="230"/>
    </location>
</feature>
<dbReference type="InterPro" id="IPR011009">
    <property type="entry name" value="Kinase-like_dom_sf"/>
</dbReference>
<name>A0A2K1LA21_PHYPA</name>
<reference evidence="5" key="3">
    <citation type="submission" date="2020-12" db="UniProtKB">
        <authorList>
            <consortium name="EnsemblPlants"/>
        </authorList>
    </citation>
    <scope>IDENTIFICATION</scope>
</reference>
<dbReference type="GO" id="GO:0004672">
    <property type="term" value="F:protein kinase activity"/>
    <property type="evidence" value="ECO:0007669"/>
    <property type="project" value="InterPro"/>
</dbReference>
<dbReference type="PaxDb" id="3218-PP1S21_330V6.1"/>
<evidence type="ECO:0000259" key="3">
    <source>
        <dbReference type="PROSITE" id="PS50011"/>
    </source>
</evidence>
<dbReference type="Gene3D" id="3.30.450.20">
    <property type="entry name" value="PAS domain"/>
    <property type="match status" value="1"/>
</dbReference>
<dbReference type="InterPro" id="IPR017441">
    <property type="entry name" value="Protein_kinase_ATP_BS"/>
</dbReference>
<evidence type="ECO:0000313" key="6">
    <source>
        <dbReference type="Proteomes" id="UP000006727"/>
    </source>
</evidence>
<keyword evidence="1" id="KW-0067">ATP-binding</keyword>
<dbReference type="OrthoDB" id="4062651at2759"/>
<reference evidence="4 6" key="1">
    <citation type="journal article" date="2008" name="Science">
        <title>The Physcomitrella genome reveals evolutionary insights into the conquest of land by plants.</title>
        <authorList>
            <person name="Rensing S."/>
            <person name="Lang D."/>
            <person name="Zimmer A."/>
            <person name="Terry A."/>
            <person name="Salamov A."/>
            <person name="Shapiro H."/>
            <person name="Nishiyama T."/>
            <person name="Perroud P.-F."/>
            <person name="Lindquist E."/>
            <person name="Kamisugi Y."/>
            <person name="Tanahashi T."/>
            <person name="Sakakibara K."/>
            <person name="Fujita T."/>
            <person name="Oishi K."/>
            <person name="Shin-I T."/>
            <person name="Kuroki Y."/>
            <person name="Toyoda A."/>
            <person name="Suzuki Y."/>
            <person name="Hashimoto A."/>
            <person name="Yamaguchi K."/>
            <person name="Sugano A."/>
            <person name="Kohara Y."/>
            <person name="Fujiyama A."/>
            <person name="Anterola A."/>
            <person name="Aoki S."/>
            <person name="Ashton N."/>
            <person name="Barbazuk W.B."/>
            <person name="Barker E."/>
            <person name="Bennetzen J."/>
            <person name="Bezanilla M."/>
            <person name="Blankenship R."/>
            <person name="Cho S.H."/>
            <person name="Dutcher S."/>
            <person name="Estelle M."/>
            <person name="Fawcett J.A."/>
            <person name="Gundlach H."/>
            <person name="Hanada K."/>
            <person name="Heyl A."/>
            <person name="Hicks K.A."/>
            <person name="Hugh J."/>
            <person name="Lohr M."/>
            <person name="Mayer K."/>
            <person name="Melkozernov A."/>
            <person name="Murata T."/>
            <person name="Nelson D."/>
            <person name="Pils B."/>
            <person name="Prigge M."/>
            <person name="Reiss B."/>
            <person name="Renner T."/>
            <person name="Rombauts S."/>
            <person name="Rushton P."/>
            <person name="Sanderfoot A."/>
            <person name="Schween G."/>
            <person name="Shiu S.-H."/>
            <person name="Stueber K."/>
            <person name="Theodoulou F.L."/>
            <person name="Tu H."/>
            <person name="Van de Peer Y."/>
            <person name="Verrier P.J."/>
            <person name="Waters E."/>
            <person name="Wood A."/>
            <person name="Yang L."/>
            <person name="Cove D."/>
            <person name="Cuming A."/>
            <person name="Hasebe M."/>
            <person name="Lucas S."/>
            <person name="Mishler D.B."/>
            <person name="Reski R."/>
            <person name="Grigoriev I."/>
            <person name="Quatrano R.S."/>
            <person name="Boore J.L."/>
        </authorList>
    </citation>
    <scope>NUCLEOTIDE SEQUENCE [LARGE SCALE GENOMIC DNA]</scope>
    <source>
        <strain evidence="5 6">cv. Gransden 2004</strain>
    </source>
</reference>
<dbReference type="PANTHER" id="PTHR46146">
    <property type="entry name" value="SERINE/THREONINE-PROTEIN KINASE-LIKE PROTEIN CCR4"/>
    <property type="match status" value="1"/>
</dbReference>
<dbReference type="Gene3D" id="1.10.510.10">
    <property type="entry name" value="Transferase(Phosphotransferase) domain 1"/>
    <property type="match status" value="1"/>
</dbReference>
<dbReference type="Proteomes" id="UP000006727">
    <property type="component" value="Chromosome 1"/>
</dbReference>
<dbReference type="EMBL" id="ABEU02000001">
    <property type="protein sequence ID" value="PNR62876.1"/>
    <property type="molecule type" value="Genomic_DNA"/>
</dbReference>
<dbReference type="Gene3D" id="3.30.200.20">
    <property type="entry name" value="Phosphorylase Kinase, domain 1"/>
    <property type="match status" value="1"/>
</dbReference>
<evidence type="ECO:0000313" key="5">
    <source>
        <dbReference type="EnsemblPlants" id="Pp3c1_28510V3.1"/>
    </source>
</evidence>
<keyword evidence="2" id="KW-0472">Membrane</keyword>
<evidence type="ECO:0000256" key="1">
    <source>
        <dbReference type="PROSITE-ProRule" id="PRU10141"/>
    </source>
</evidence>
<dbReference type="InterPro" id="IPR001245">
    <property type="entry name" value="Ser-Thr/Tyr_kinase_cat_dom"/>
</dbReference>
<proteinExistence type="predicted"/>